<dbReference type="Pfam" id="PF01451">
    <property type="entry name" value="LMWPc"/>
    <property type="match status" value="1"/>
</dbReference>
<sequence>MIGNHSKDLLFLTWERLTGSEERALSRDKVLNLPDRLRILVVCYGNICRSPVVERLLRRFLDPSRFEVSSCGLLPREGETSPEDYALEARNIGVDLADHRSQFITPHLVEWSDLIVLMDRKNRALLSDLGDRAVVKSVWLGAWDPDGPLEIPDPFRTSPEKMRHILERMERASRNLALDLSRTRPRPS</sequence>
<dbReference type="Gene3D" id="3.40.50.2300">
    <property type="match status" value="1"/>
</dbReference>
<dbReference type="PANTHER" id="PTHR11717:SF31">
    <property type="entry name" value="LOW MOLECULAR WEIGHT PROTEIN-TYROSINE-PHOSPHATASE ETP-RELATED"/>
    <property type="match status" value="1"/>
</dbReference>
<comment type="caution">
    <text evidence="4">The sequence shown here is derived from an EMBL/GenBank/DDBJ whole genome shotgun (WGS) entry which is preliminary data.</text>
</comment>
<dbReference type="PANTHER" id="PTHR11717">
    <property type="entry name" value="LOW MOLECULAR WEIGHT PROTEIN TYROSINE PHOSPHATASE"/>
    <property type="match status" value="1"/>
</dbReference>
<evidence type="ECO:0000256" key="2">
    <source>
        <dbReference type="ARBA" id="ARBA00051722"/>
    </source>
</evidence>
<evidence type="ECO:0000259" key="3">
    <source>
        <dbReference type="SMART" id="SM00226"/>
    </source>
</evidence>
<dbReference type="EMBL" id="DTMM01000170">
    <property type="protein sequence ID" value="HFT93899.1"/>
    <property type="molecule type" value="Genomic_DNA"/>
</dbReference>
<dbReference type="EC" id="3.1.3.48" evidence="1"/>
<comment type="catalytic activity">
    <reaction evidence="2">
        <text>O-phospho-L-tyrosyl-[protein] + H2O = L-tyrosyl-[protein] + phosphate</text>
        <dbReference type="Rhea" id="RHEA:10684"/>
        <dbReference type="Rhea" id="RHEA-COMP:10136"/>
        <dbReference type="Rhea" id="RHEA-COMP:20101"/>
        <dbReference type="ChEBI" id="CHEBI:15377"/>
        <dbReference type="ChEBI" id="CHEBI:43474"/>
        <dbReference type="ChEBI" id="CHEBI:46858"/>
        <dbReference type="ChEBI" id="CHEBI:61978"/>
        <dbReference type="EC" id="3.1.3.48"/>
    </reaction>
</comment>
<accession>A0A7C3LU59</accession>
<gene>
    <name evidence="4" type="ORF">ENX03_08205</name>
</gene>
<evidence type="ECO:0000256" key="1">
    <source>
        <dbReference type="ARBA" id="ARBA00013064"/>
    </source>
</evidence>
<dbReference type="SMART" id="SM00226">
    <property type="entry name" value="LMWPc"/>
    <property type="match status" value="1"/>
</dbReference>
<name>A0A7C3LU59_9BACT</name>
<dbReference type="GO" id="GO:0004725">
    <property type="term" value="F:protein tyrosine phosphatase activity"/>
    <property type="evidence" value="ECO:0007669"/>
    <property type="project" value="UniProtKB-EC"/>
</dbReference>
<dbReference type="SUPFAM" id="SSF52788">
    <property type="entry name" value="Phosphotyrosine protein phosphatases I"/>
    <property type="match status" value="1"/>
</dbReference>
<proteinExistence type="predicted"/>
<evidence type="ECO:0000313" key="4">
    <source>
        <dbReference type="EMBL" id="HFT93899.1"/>
    </source>
</evidence>
<feature type="domain" description="Phosphotyrosine protein phosphatase I" evidence="3">
    <location>
        <begin position="37"/>
        <end position="179"/>
    </location>
</feature>
<dbReference type="InterPro" id="IPR023485">
    <property type="entry name" value="Ptyr_pPase"/>
</dbReference>
<dbReference type="InterPro" id="IPR050438">
    <property type="entry name" value="LMW_PTPase"/>
</dbReference>
<dbReference type="AlphaFoldDB" id="A0A7C3LU59"/>
<protein>
    <recommendedName>
        <fullName evidence="1">protein-tyrosine-phosphatase</fullName>
        <ecNumber evidence="1">3.1.3.48</ecNumber>
    </recommendedName>
</protein>
<reference evidence="4" key="1">
    <citation type="journal article" date="2020" name="mSystems">
        <title>Genome- and Community-Level Interaction Insights into Carbon Utilization and Element Cycling Functions of Hydrothermarchaeota in Hydrothermal Sediment.</title>
        <authorList>
            <person name="Zhou Z."/>
            <person name="Liu Y."/>
            <person name="Xu W."/>
            <person name="Pan J."/>
            <person name="Luo Z.H."/>
            <person name="Li M."/>
        </authorList>
    </citation>
    <scope>NUCLEOTIDE SEQUENCE [LARGE SCALE GENOMIC DNA]</scope>
    <source>
        <strain evidence="4">SpSt-902</strain>
    </source>
</reference>
<organism evidence="4">
    <name type="scientific">Leptospirillum ferriphilum</name>
    <dbReference type="NCBI Taxonomy" id="178606"/>
    <lineage>
        <taxon>Bacteria</taxon>
        <taxon>Pseudomonadati</taxon>
        <taxon>Nitrospirota</taxon>
        <taxon>Nitrospiria</taxon>
        <taxon>Nitrospirales</taxon>
        <taxon>Nitrospiraceae</taxon>
        <taxon>Leptospirillum</taxon>
    </lineage>
</organism>
<dbReference type="InterPro" id="IPR036196">
    <property type="entry name" value="Ptyr_pPase_sf"/>
</dbReference>